<evidence type="ECO:0000313" key="3">
    <source>
        <dbReference type="Proteomes" id="UP000270230"/>
    </source>
</evidence>
<feature type="region of interest" description="Disordered" evidence="1">
    <location>
        <begin position="139"/>
        <end position="160"/>
    </location>
</feature>
<organism evidence="2 3">
    <name type="scientific">Hortaea werneckii</name>
    <name type="common">Black yeast</name>
    <name type="synonym">Cladosporium werneckii</name>
    <dbReference type="NCBI Taxonomy" id="91943"/>
    <lineage>
        <taxon>Eukaryota</taxon>
        <taxon>Fungi</taxon>
        <taxon>Dikarya</taxon>
        <taxon>Ascomycota</taxon>
        <taxon>Pezizomycotina</taxon>
        <taxon>Dothideomycetes</taxon>
        <taxon>Dothideomycetidae</taxon>
        <taxon>Mycosphaerellales</taxon>
        <taxon>Teratosphaeriaceae</taxon>
        <taxon>Hortaea</taxon>
    </lineage>
</organism>
<sequence length="363" mass="39578">MAASSASTSAAARTEHDYLQSFEEALKKESRKATFTCAGRLPITLNPHLTPSGDLTPRTNRKVHEQTLTTKPIRIRWGANGAGKTLSLPVQTPEDDALLQDLIAACHPATFGRARPRRTGILDIVTQLLLPPIVGDLETQAPISSEGGRNSDSRGRRTGNCTLHWRSRNRSLGSPDELLWTLSAELDVPFVDSDEAKDVQDRLDPGRRGPVGCEFVVEMLKGADLGVLGAVRAVGFRCSVERVELSPGGRGVLDEGVWERLQGSEELRGREYGQEGIPSSSLCPLEIGDDPLNEGEYGEPDEDDFDVPSPEDSNDDVDGCHPIVEDVVTRLRRQRKERLTWIGREGSPEGEVSGVYLAKTPSP</sequence>
<feature type="region of interest" description="Disordered" evidence="1">
    <location>
        <begin position="271"/>
        <end position="322"/>
    </location>
</feature>
<feature type="region of interest" description="Disordered" evidence="1">
    <location>
        <begin position="343"/>
        <end position="363"/>
    </location>
</feature>
<evidence type="ECO:0000256" key="1">
    <source>
        <dbReference type="SAM" id="MobiDB-lite"/>
    </source>
</evidence>
<dbReference type="Proteomes" id="UP000270230">
    <property type="component" value="Unassembled WGS sequence"/>
</dbReference>
<evidence type="ECO:0000313" key="2">
    <source>
        <dbReference type="EMBL" id="RMY36313.1"/>
    </source>
</evidence>
<comment type="caution">
    <text evidence="2">The sequence shown here is derived from an EMBL/GenBank/DDBJ whole genome shotgun (WGS) entry which is preliminary data.</text>
</comment>
<dbReference type="EMBL" id="QWIN01001805">
    <property type="protein sequence ID" value="RMY36313.1"/>
    <property type="molecule type" value="Genomic_DNA"/>
</dbReference>
<accession>A0A3M7B8Y9</accession>
<protein>
    <submittedName>
        <fullName evidence="2">Uncharacterized protein</fullName>
    </submittedName>
</protein>
<dbReference type="OrthoDB" id="27483at2759"/>
<reference evidence="2 3" key="1">
    <citation type="journal article" date="2018" name="BMC Genomics">
        <title>Genomic evidence for intraspecific hybridization in a clonal and extremely halotolerant yeast.</title>
        <authorList>
            <person name="Gostincar C."/>
            <person name="Stajich J.E."/>
            <person name="Zupancic J."/>
            <person name="Zalar P."/>
            <person name="Gunde-Cimerman N."/>
        </authorList>
    </citation>
    <scope>NUCLEOTIDE SEQUENCE [LARGE SCALE GENOMIC DNA]</scope>
    <source>
        <strain evidence="2 3">EXF-151</strain>
    </source>
</reference>
<name>A0A3M7B8Y9_HORWE</name>
<dbReference type="VEuPathDB" id="FungiDB:BTJ68_11821"/>
<proteinExistence type="predicted"/>
<feature type="compositionally biased region" description="Acidic residues" evidence="1">
    <location>
        <begin position="287"/>
        <end position="306"/>
    </location>
</feature>
<gene>
    <name evidence="2" type="ORF">D0865_13671</name>
</gene>
<dbReference type="AlphaFoldDB" id="A0A3M7B8Y9"/>